<protein>
    <submittedName>
        <fullName evidence="2">Uncharacterized protein</fullName>
    </submittedName>
</protein>
<dbReference type="InterPro" id="IPR011042">
    <property type="entry name" value="6-blade_b-propeller_TolB-like"/>
</dbReference>
<comment type="caution">
    <text evidence="2">The sequence shown here is derived from an EMBL/GenBank/DDBJ whole genome shotgun (WGS) entry which is preliminary data.</text>
</comment>
<feature type="chain" id="PRO_5032384895" evidence="1">
    <location>
        <begin position="21"/>
        <end position="1217"/>
    </location>
</feature>
<organism evidence="2">
    <name type="scientific">Ignavibacterium album</name>
    <dbReference type="NCBI Taxonomy" id="591197"/>
    <lineage>
        <taxon>Bacteria</taxon>
        <taxon>Pseudomonadati</taxon>
        <taxon>Ignavibacteriota</taxon>
        <taxon>Ignavibacteria</taxon>
        <taxon>Ignavibacteriales</taxon>
        <taxon>Ignavibacteriaceae</taxon>
        <taxon>Ignavibacterium</taxon>
    </lineage>
</organism>
<proteinExistence type="predicted"/>
<dbReference type="Pfam" id="PF07676">
    <property type="entry name" value="PD40"/>
    <property type="match status" value="1"/>
</dbReference>
<evidence type="ECO:0000313" key="2">
    <source>
        <dbReference type="EMBL" id="HGT48107.1"/>
    </source>
</evidence>
<dbReference type="InterPro" id="IPR011659">
    <property type="entry name" value="WD40"/>
</dbReference>
<dbReference type="SUPFAM" id="SSF82171">
    <property type="entry name" value="DPP6 N-terminal domain-like"/>
    <property type="match status" value="1"/>
</dbReference>
<dbReference type="AlphaFoldDB" id="A0A832DIM4"/>
<sequence length="1217" mass="141235">MSLYRIATFLLVFLTSLNFSQQSGRITIITDTKIYPVDILNQSGTIYANAGQFFKGLEFNIVISKKGIIAEYDSVMIEINNAIPFVRITEMRENQVETSQLVSLPLVKDENLLIPLREFVEIINLYTKKNVQFVSPTRIRVTEKTEVITKKETYLPNKLVSLKVIDDGEKTEIKIQTARRIENLFNFYKGKDLFVILWNVKTETDSNLNLDYSHIVKGISLLNDKDYLQVQIKLDKDETVTEMMKGETDNEIIVRISERDFGDWYVMESEHFKLIYRDSHSHLADYLLKSAERSYKILSKFFHFTPTEKIIINTYDVSDYGFAATTTVPQNYIRLEIEPLEPGYEVVPYNERYQWLISHELAHVFVNDMDSNVEDFFRSIFGKVNPDKSQPLTTLYSLFTVHNRYTPRWHQEAIAVFIETWLSGGFGRILGNFDEMYFRSRVADDIEFPTEDEIEEIESHESVLLEHLFYMFGGRFVSHLASEYGSDKVIQWFDTKKEEFYPSYKAKFKVVFGKSFDEAWGDFISREIEFQKQNISILKSAPLSEIRSLSDKSFGWVGQPYYDKKTNSVLFAYHQSGHLASVGRFFLNDRKMIDIISLPSPSIIQIASTAFDQEYYNFFYTTNNNQLYRDIHLVDLNKNKHRELFKDVRTGHLTLSPKTHELYGVQHSSGKAILVKSKYPYQILETITVFPLGDEVQQLAMNPDETLLAAVLHKASGEQSIILIDIKKLNRGEGLEYLKISSDGTPENISWSQDGKTIYWNAYTNGVSNIYKFNLDEGKVIPVSHTIKGLFRPIELSKDSLFAFEYSIDGFIPVIIPNQKVERLPAINYLGQNILTKSPQVADWMINLNNDEIEQYKLSNEKTYYGLSNLNVQTFIPVITGFQDRKVLGIFAHITDPLLIQEFVIETGVSPFKEKNQKLRYHLRTKYSLKQKLTLAFDHNAPDFYDLFNKRKKALLGNRYAIGYSDYFVYDNPLKIKYNTDLSVYSGVKFINDNLLEIKIPDFAVLKTELDIRDLRKTIGSVDWEHGNQFRFNIIGYGSTPEDPKYAIGTYAEWDNYNLWLFNHNALHLKLSAGYHYTNPDLLQGYFYFGGFGNREIENEPVKQFEKVFRFPGVPIYSIATDKFLKLMIANNLPPIRFPNIEFLSQSLKNINISIYSQGLLVNNEISEKWIDVGAQVNIMFNHWANLESTFSAGIAKAWWQNGNNWEWFLSYKLLKD</sequence>
<dbReference type="Gene3D" id="2.120.10.30">
    <property type="entry name" value="TolB, C-terminal domain"/>
    <property type="match status" value="1"/>
</dbReference>
<feature type="signal peptide" evidence="1">
    <location>
        <begin position="1"/>
        <end position="20"/>
    </location>
</feature>
<dbReference type="EMBL" id="DSVI01000010">
    <property type="protein sequence ID" value="HGT48107.1"/>
    <property type="molecule type" value="Genomic_DNA"/>
</dbReference>
<evidence type="ECO:0000256" key="1">
    <source>
        <dbReference type="SAM" id="SignalP"/>
    </source>
</evidence>
<gene>
    <name evidence="2" type="ORF">ENS56_08730</name>
</gene>
<name>A0A832DIM4_9BACT</name>
<reference evidence="2" key="1">
    <citation type="journal article" date="2020" name="mSystems">
        <title>Genome- and Community-Level Interaction Insights into Carbon Utilization and Element Cycling Functions of Hydrothermarchaeota in Hydrothermal Sediment.</title>
        <authorList>
            <person name="Zhou Z."/>
            <person name="Liu Y."/>
            <person name="Xu W."/>
            <person name="Pan J."/>
            <person name="Luo Z.H."/>
            <person name="Li M."/>
        </authorList>
    </citation>
    <scope>NUCLEOTIDE SEQUENCE [LARGE SCALE GENOMIC DNA]</scope>
    <source>
        <strain evidence="2">SpSt-500</strain>
    </source>
</reference>
<keyword evidence="1" id="KW-0732">Signal</keyword>
<accession>A0A832DIM4</accession>